<organism evidence="2 3">
    <name type="scientific">Ferrithrix thermotolerans DSM 19514</name>
    <dbReference type="NCBI Taxonomy" id="1121881"/>
    <lineage>
        <taxon>Bacteria</taxon>
        <taxon>Bacillati</taxon>
        <taxon>Actinomycetota</taxon>
        <taxon>Acidimicrobiia</taxon>
        <taxon>Acidimicrobiales</taxon>
        <taxon>Acidimicrobiaceae</taxon>
        <taxon>Ferrithrix</taxon>
    </lineage>
</organism>
<dbReference type="InterPro" id="IPR029058">
    <property type="entry name" value="AB_hydrolase_fold"/>
</dbReference>
<evidence type="ECO:0000259" key="1">
    <source>
        <dbReference type="Pfam" id="PF00561"/>
    </source>
</evidence>
<dbReference type="Pfam" id="PF00561">
    <property type="entry name" value="Abhydrolase_1"/>
    <property type="match status" value="1"/>
</dbReference>
<protein>
    <submittedName>
        <fullName evidence="2">Pimeloyl-ACP methyl ester carboxylesterase</fullName>
    </submittedName>
</protein>
<dbReference type="Proteomes" id="UP000184295">
    <property type="component" value="Unassembled WGS sequence"/>
</dbReference>
<gene>
    <name evidence="2" type="ORF">SAMN02745225_01371</name>
</gene>
<dbReference type="RefSeq" id="WP_072790362.1">
    <property type="nucleotide sequence ID" value="NZ_FQUL01000017.1"/>
</dbReference>
<dbReference type="SUPFAM" id="SSF53474">
    <property type="entry name" value="alpha/beta-Hydrolases"/>
    <property type="match status" value="1"/>
</dbReference>
<dbReference type="PANTHER" id="PTHR45763">
    <property type="entry name" value="HYDROLASE, ALPHA/BETA FOLD FAMILY PROTEIN, EXPRESSED-RELATED"/>
    <property type="match status" value="1"/>
</dbReference>
<dbReference type="EMBL" id="FQUL01000017">
    <property type="protein sequence ID" value="SHE70046.1"/>
    <property type="molecule type" value="Genomic_DNA"/>
</dbReference>
<dbReference type="AlphaFoldDB" id="A0A1M4VLS9"/>
<dbReference type="STRING" id="1121881.SAMN02745225_01371"/>
<accession>A0A1M4VLS9</accession>
<dbReference type="PANTHER" id="PTHR45763:SF46">
    <property type="entry name" value="AB HYDROLASE-1 DOMAIN-CONTAINING PROTEIN"/>
    <property type="match status" value="1"/>
</dbReference>
<reference evidence="3" key="1">
    <citation type="submission" date="2016-11" db="EMBL/GenBank/DDBJ databases">
        <authorList>
            <person name="Varghese N."/>
            <person name="Submissions S."/>
        </authorList>
    </citation>
    <scope>NUCLEOTIDE SEQUENCE [LARGE SCALE GENOMIC DNA]</scope>
    <source>
        <strain evidence="3">DSM 19514</strain>
    </source>
</reference>
<dbReference type="OrthoDB" id="9800988at2"/>
<dbReference type="Gene3D" id="3.40.50.1820">
    <property type="entry name" value="alpha/beta hydrolase"/>
    <property type="match status" value="1"/>
</dbReference>
<proteinExistence type="predicted"/>
<keyword evidence="3" id="KW-1185">Reference proteome</keyword>
<sequence length="295" mass="32047">MNKTLKLDDGRTIDYFDSELKSEYVVVAHHGTPGFGDPSHKEREAAERAGVRLLALSRPGYHGSSRQRGRSVSSIATDVEMVLDRLGIESFATYGVSGGGPHALACAALLPSRVKGAASVSGVAPYLAPDLEFLDGMGADNIEEFQAAVLGEPELTTYLEAAQHQLKDLTLQSLLDGLESLLSKVDVEAVTVLGEEIVENFRGALSSGIEGWIDDDLAFVKSWGFDVEEIKVPIRIFQGEKDLMVPPSHGVWLKDHIPGAQFAYFVEEGHISMTLNQSDNVIKWLLEQLKASKVV</sequence>
<dbReference type="GO" id="GO:0003824">
    <property type="term" value="F:catalytic activity"/>
    <property type="evidence" value="ECO:0007669"/>
    <property type="project" value="UniProtKB-ARBA"/>
</dbReference>
<evidence type="ECO:0000313" key="2">
    <source>
        <dbReference type="EMBL" id="SHE70046.1"/>
    </source>
</evidence>
<feature type="domain" description="AB hydrolase-1" evidence="1">
    <location>
        <begin position="25"/>
        <end position="273"/>
    </location>
</feature>
<dbReference type="InterPro" id="IPR000073">
    <property type="entry name" value="AB_hydrolase_1"/>
</dbReference>
<name>A0A1M4VLS9_9ACTN</name>
<evidence type="ECO:0000313" key="3">
    <source>
        <dbReference type="Proteomes" id="UP000184295"/>
    </source>
</evidence>